<dbReference type="PANTHER" id="PTHR33098:SF53">
    <property type="entry name" value="OS05G0540900 PROTEIN"/>
    <property type="match status" value="1"/>
</dbReference>
<proteinExistence type="predicted"/>
<dbReference type="Proteomes" id="UP000306102">
    <property type="component" value="Unassembled WGS sequence"/>
</dbReference>
<sequence length="130" mass="15186">MVLKFSGMLTMFMGIDGYEVFEEMPHLNNEIYHYHVNKTKSNTNPASDKLLEKLSASTKLTFAHFKEDKIIEVHRSAMVKEGRVSTETVKDEQVDAKADDFINRFRQQLKLQRLDSIRRYKDMINKEGAK</sequence>
<organism evidence="1 2">
    <name type="scientific">Camellia sinensis var. sinensis</name>
    <name type="common">China tea</name>
    <dbReference type="NCBI Taxonomy" id="542762"/>
    <lineage>
        <taxon>Eukaryota</taxon>
        <taxon>Viridiplantae</taxon>
        <taxon>Streptophyta</taxon>
        <taxon>Embryophyta</taxon>
        <taxon>Tracheophyta</taxon>
        <taxon>Spermatophyta</taxon>
        <taxon>Magnoliopsida</taxon>
        <taxon>eudicotyledons</taxon>
        <taxon>Gunneridae</taxon>
        <taxon>Pentapetalae</taxon>
        <taxon>asterids</taxon>
        <taxon>Ericales</taxon>
        <taxon>Theaceae</taxon>
        <taxon>Camellia</taxon>
    </lineage>
</organism>
<protein>
    <submittedName>
        <fullName evidence="1">Uncharacterized protein</fullName>
    </submittedName>
</protein>
<comment type="caution">
    <text evidence="1">The sequence shown here is derived from an EMBL/GenBank/DDBJ whole genome shotgun (WGS) entry which is preliminary data.</text>
</comment>
<gene>
    <name evidence="1" type="ORF">TEA_015924</name>
</gene>
<reference evidence="1 2" key="1">
    <citation type="journal article" date="2018" name="Proc. Natl. Acad. Sci. U.S.A.">
        <title>Draft genome sequence of Camellia sinensis var. sinensis provides insights into the evolution of the tea genome and tea quality.</title>
        <authorList>
            <person name="Wei C."/>
            <person name="Yang H."/>
            <person name="Wang S."/>
            <person name="Zhao J."/>
            <person name="Liu C."/>
            <person name="Gao L."/>
            <person name="Xia E."/>
            <person name="Lu Y."/>
            <person name="Tai Y."/>
            <person name="She G."/>
            <person name="Sun J."/>
            <person name="Cao H."/>
            <person name="Tong W."/>
            <person name="Gao Q."/>
            <person name="Li Y."/>
            <person name="Deng W."/>
            <person name="Jiang X."/>
            <person name="Wang W."/>
            <person name="Chen Q."/>
            <person name="Zhang S."/>
            <person name="Li H."/>
            <person name="Wu J."/>
            <person name="Wang P."/>
            <person name="Li P."/>
            <person name="Shi C."/>
            <person name="Zheng F."/>
            <person name="Jian J."/>
            <person name="Huang B."/>
            <person name="Shan D."/>
            <person name="Shi M."/>
            <person name="Fang C."/>
            <person name="Yue Y."/>
            <person name="Li F."/>
            <person name="Li D."/>
            <person name="Wei S."/>
            <person name="Han B."/>
            <person name="Jiang C."/>
            <person name="Yin Y."/>
            <person name="Xia T."/>
            <person name="Zhang Z."/>
            <person name="Bennetzen J.L."/>
            <person name="Zhao S."/>
            <person name="Wan X."/>
        </authorList>
    </citation>
    <scope>NUCLEOTIDE SEQUENCE [LARGE SCALE GENOMIC DNA]</scope>
    <source>
        <strain evidence="2">cv. Shuchazao</strain>
        <tissue evidence="1">Leaf</tissue>
    </source>
</reference>
<dbReference type="Pfam" id="PF05553">
    <property type="entry name" value="DUF761"/>
    <property type="match status" value="1"/>
</dbReference>
<dbReference type="AlphaFoldDB" id="A0A4S4DZM1"/>
<dbReference type="PANTHER" id="PTHR33098">
    <property type="entry name" value="COTTON FIBER (DUF761)"/>
    <property type="match status" value="1"/>
</dbReference>
<evidence type="ECO:0000313" key="2">
    <source>
        <dbReference type="Proteomes" id="UP000306102"/>
    </source>
</evidence>
<name>A0A4S4DZM1_CAMSN</name>
<keyword evidence="2" id="KW-1185">Reference proteome</keyword>
<dbReference type="InterPro" id="IPR008480">
    <property type="entry name" value="DUF761_pln"/>
</dbReference>
<dbReference type="EMBL" id="SDRB02009252">
    <property type="protein sequence ID" value="THG08564.1"/>
    <property type="molecule type" value="Genomic_DNA"/>
</dbReference>
<accession>A0A4S4DZM1</accession>
<evidence type="ECO:0000313" key="1">
    <source>
        <dbReference type="EMBL" id="THG08564.1"/>
    </source>
</evidence>